<dbReference type="RefSeq" id="WP_014267742.1">
    <property type="nucleotide sequence ID" value="NC_016631.1"/>
</dbReference>
<dbReference type="Proteomes" id="UP000007113">
    <property type="component" value="Chromosome"/>
</dbReference>
<proteinExistence type="predicted"/>
<dbReference type="HOGENOM" id="CLU_526543_0_0_0"/>
<gene>
    <name evidence="3" type="ordered locus">AciX8_4601</name>
</gene>
<feature type="signal peptide" evidence="2">
    <location>
        <begin position="1"/>
        <end position="34"/>
    </location>
</feature>
<evidence type="ECO:0000313" key="4">
    <source>
        <dbReference type="Proteomes" id="UP000007113"/>
    </source>
</evidence>
<feature type="chain" id="PRO_5003512087" evidence="2">
    <location>
        <begin position="35"/>
        <end position="567"/>
    </location>
</feature>
<dbReference type="KEGG" id="gma:AciX8_4601"/>
<dbReference type="eggNOG" id="COG2304">
    <property type="taxonomic scope" value="Bacteria"/>
</dbReference>
<protein>
    <submittedName>
        <fullName evidence="3">VWFA-related domain-containing protein</fullName>
    </submittedName>
</protein>
<dbReference type="InterPro" id="IPR017802">
    <property type="entry name" value="VWFA-rel_acidobac-type"/>
</dbReference>
<evidence type="ECO:0000256" key="1">
    <source>
        <dbReference type="SAM" id="MobiDB-lite"/>
    </source>
</evidence>
<feature type="compositionally biased region" description="Low complexity" evidence="1">
    <location>
        <begin position="37"/>
        <end position="66"/>
    </location>
</feature>
<keyword evidence="2" id="KW-0732">Signal</keyword>
<evidence type="ECO:0000313" key="3">
    <source>
        <dbReference type="EMBL" id="AEU38871.1"/>
    </source>
</evidence>
<sequence length="567" mass="61950" precursor="true">MRSLSASVFAAASASRPLSLSLVLALSLGLTAGAQQPAAPAAAPDPAAALAQTPAQAPTQVEQQPAPSTPANTIRRNVNLVVLDGVVVDQKGKVVTDLKREEFHITEDGAPQQVRNFETPGQFTPTPDVTINSTADLDHLAPRAPVNIVLLDEFNTRFEDMAFARYSLKKWLEKQPDKLDTPTMLIAVDLQHFTVLRDYTQNKDEILSALDHHFVAYPWQVHEFAWIAERYTTALYSLRRVAEASIGHFGHKNMIWIGRGFPTLDFARISVDDQQHVHSAVEQTVNELRDARVTLYTVDPAGVQVNPGVYGRDAGIFAAFGGDPDFQALARATGGRNLYGRNDVDAEIGTSIRDGSSLYTLTYVPTNNTEDEHNKLRRIQVTLDRPGLTFITRQGYYPNRFAARPTRDGRMGNRLVSELANAGSSNMAYDAVSFTVTTSPTDSNTYKFHVEPRGVAWYITDGTKPRFTRLIIMSTAFDRKGKELKADARRLEFKAPAAAPSTGRIELPLDFEVKFDAVPKAVRTRMVVRVEASGRMGTADLTLGPGATASSFITQDAAAPAGAPATP</sequence>
<feature type="region of interest" description="Disordered" evidence="1">
    <location>
        <begin position="37"/>
        <end position="72"/>
    </location>
</feature>
<organism evidence="3 4">
    <name type="scientific">Granulicella mallensis (strain ATCC BAA-1857 / DSM 23137 / MP5ACTX8)</name>
    <dbReference type="NCBI Taxonomy" id="682795"/>
    <lineage>
        <taxon>Bacteria</taxon>
        <taxon>Pseudomonadati</taxon>
        <taxon>Acidobacteriota</taxon>
        <taxon>Terriglobia</taxon>
        <taxon>Terriglobales</taxon>
        <taxon>Acidobacteriaceae</taxon>
        <taxon>Granulicella</taxon>
    </lineage>
</organism>
<dbReference type="NCBIfam" id="TIGR03436">
    <property type="entry name" value="acidobact_VWFA"/>
    <property type="match status" value="1"/>
</dbReference>
<accession>G8NVW8</accession>
<dbReference type="AlphaFoldDB" id="G8NVW8"/>
<dbReference type="EMBL" id="CP003130">
    <property type="protein sequence ID" value="AEU38871.1"/>
    <property type="molecule type" value="Genomic_DNA"/>
</dbReference>
<evidence type="ECO:0000256" key="2">
    <source>
        <dbReference type="SAM" id="SignalP"/>
    </source>
</evidence>
<reference evidence="3 4" key="1">
    <citation type="submission" date="2011-11" db="EMBL/GenBank/DDBJ databases">
        <title>Complete sequence of Granulicella mallensis MP5ACTX8.</title>
        <authorList>
            <consortium name="US DOE Joint Genome Institute"/>
            <person name="Lucas S."/>
            <person name="Copeland A."/>
            <person name="Lapidus A."/>
            <person name="Cheng J.-F."/>
            <person name="Goodwin L."/>
            <person name="Pitluck S."/>
            <person name="Peters L."/>
            <person name="Lu M."/>
            <person name="Detter J.C."/>
            <person name="Han C."/>
            <person name="Tapia R."/>
            <person name="Land M."/>
            <person name="Hauser L."/>
            <person name="Kyrpides N."/>
            <person name="Ivanova N."/>
            <person name="Mikhailova N."/>
            <person name="Pagani I."/>
            <person name="Rawat S."/>
            <person name="Mannisto M."/>
            <person name="Haggblom M."/>
            <person name="Woyke T."/>
        </authorList>
    </citation>
    <scope>NUCLEOTIDE SEQUENCE [LARGE SCALE GENOMIC DNA]</scope>
    <source>
        <strain evidence="4">ATCC BAA-1857 / DSM 23137 / MP5ACTX8</strain>
    </source>
</reference>
<dbReference type="OrthoDB" id="110889at2"/>
<keyword evidence="4" id="KW-1185">Reference proteome</keyword>
<name>G8NVW8_GRAMM</name>